<dbReference type="PANTHER" id="PTHR44591:SF3">
    <property type="entry name" value="RESPONSE REGULATORY DOMAIN-CONTAINING PROTEIN"/>
    <property type="match status" value="1"/>
</dbReference>
<dbReference type="InterPro" id="IPR011006">
    <property type="entry name" value="CheY-like_superfamily"/>
</dbReference>
<gene>
    <name evidence="4" type="ORF">ABEG20_14555</name>
</gene>
<dbReference type="AlphaFoldDB" id="A0AAU7K1Z4"/>
<feature type="domain" description="Response regulatory" evidence="3">
    <location>
        <begin position="8"/>
        <end position="121"/>
    </location>
</feature>
<dbReference type="EMBL" id="CP157485">
    <property type="protein sequence ID" value="XBO46511.1"/>
    <property type="molecule type" value="Genomic_DNA"/>
</dbReference>
<reference evidence="4" key="1">
    <citation type="submission" date="2024-05" db="EMBL/GenBank/DDBJ databases">
        <authorList>
            <person name="Kim S."/>
            <person name="Heo J."/>
            <person name="Choi H."/>
            <person name="Choi Y."/>
            <person name="Kwon S.-W."/>
            <person name="Kim Y."/>
        </authorList>
    </citation>
    <scope>NUCLEOTIDE SEQUENCE</scope>
    <source>
        <strain evidence="4">KACC 23697</strain>
    </source>
</reference>
<dbReference type="RefSeq" id="WP_406824051.1">
    <property type="nucleotide sequence ID" value="NZ_CP157485.1"/>
</dbReference>
<dbReference type="Gene3D" id="3.40.50.2300">
    <property type="match status" value="1"/>
</dbReference>
<dbReference type="GO" id="GO:0000160">
    <property type="term" value="P:phosphorelay signal transduction system"/>
    <property type="evidence" value="ECO:0007669"/>
    <property type="project" value="InterPro"/>
</dbReference>
<sequence length="126" mass="14355">MSNLLVKKILIVDDDENIHDIIKLIFEEEHYYVKGILNGDDFELEETIADFLPDIILLDIFIGKHDGRNICNRLKNNPETAAVPVILLSAVNMDNLSCLPDDTIEKPFDITDLHQKVKALLDKKNV</sequence>
<evidence type="ECO:0000259" key="3">
    <source>
        <dbReference type="PROSITE" id="PS50110"/>
    </source>
</evidence>
<dbReference type="InterPro" id="IPR050595">
    <property type="entry name" value="Bact_response_regulator"/>
</dbReference>
<dbReference type="SUPFAM" id="SSF52172">
    <property type="entry name" value="CheY-like"/>
    <property type="match status" value="1"/>
</dbReference>
<dbReference type="InterPro" id="IPR001789">
    <property type="entry name" value="Sig_transdc_resp-reg_receiver"/>
</dbReference>
<dbReference type="Pfam" id="PF00072">
    <property type="entry name" value="Response_reg"/>
    <property type="match status" value="1"/>
</dbReference>
<evidence type="ECO:0000313" key="4">
    <source>
        <dbReference type="EMBL" id="XBO46511.1"/>
    </source>
</evidence>
<accession>A0AAU7K1Z4</accession>
<organism evidence="4">
    <name type="scientific">Pedobacter sp. KACC 23697</name>
    <dbReference type="NCBI Taxonomy" id="3149230"/>
    <lineage>
        <taxon>Bacteria</taxon>
        <taxon>Pseudomonadati</taxon>
        <taxon>Bacteroidota</taxon>
        <taxon>Sphingobacteriia</taxon>
        <taxon>Sphingobacteriales</taxon>
        <taxon>Sphingobacteriaceae</taxon>
        <taxon>Pedobacter</taxon>
    </lineage>
</organism>
<keyword evidence="1 2" id="KW-0597">Phosphoprotein</keyword>
<dbReference type="SMART" id="SM00448">
    <property type="entry name" value="REC"/>
    <property type="match status" value="1"/>
</dbReference>
<proteinExistence type="predicted"/>
<name>A0AAU7K1Z4_9SPHI</name>
<evidence type="ECO:0000256" key="2">
    <source>
        <dbReference type="PROSITE-ProRule" id="PRU00169"/>
    </source>
</evidence>
<dbReference type="PANTHER" id="PTHR44591">
    <property type="entry name" value="STRESS RESPONSE REGULATOR PROTEIN 1"/>
    <property type="match status" value="1"/>
</dbReference>
<dbReference type="PROSITE" id="PS50110">
    <property type="entry name" value="RESPONSE_REGULATORY"/>
    <property type="match status" value="1"/>
</dbReference>
<protein>
    <submittedName>
        <fullName evidence="4">Response regulator</fullName>
    </submittedName>
</protein>
<feature type="modified residue" description="4-aspartylphosphate" evidence="2">
    <location>
        <position position="59"/>
    </location>
</feature>
<evidence type="ECO:0000256" key="1">
    <source>
        <dbReference type="ARBA" id="ARBA00022553"/>
    </source>
</evidence>